<sequence length="272" mass="30096">MRKLIASILTIAICLTSFNSTIAFAATNETNQEMNQSLLSLKKSNFNYLEGKPGDTHLVYTYESNNDKYKVIENASDNFEKVNTTIYVENTEGVFVKYATQTLTINNFTSTLSTNENGYVTTEKQDLSSVKKSELLNNNFISSALASGSYQGYKVSNWKQISTTNSSTRITNYSATAVFAIIAYIAADGATEGLSGAVVAAISAVAGKIIDEAIPIVYYRQIYSEKKLINPPLALRNFVVGSKWLTYFYSDKSHSQFIRSVTDIVYANGYEE</sequence>
<dbReference type="Proteomes" id="UP001276854">
    <property type="component" value="Unassembled WGS sequence"/>
</dbReference>
<evidence type="ECO:0000256" key="1">
    <source>
        <dbReference type="SAM" id="SignalP"/>
    </source>
</evidence>
<keyword evidence="1" id="KW-0732">Signal</keyword>
<evidence type="ECO:0000313" key="2">
    <source>
        <dbReference type="EMBL" id="MDW2796100.1"/>
    </source>
</evidence>
<keyword evidence="3" id="KW-1185">Reference proteome</keyword>
<evidence type="ECO:0000313" key="3">
    <source>
        <dbReference type="Proteomes" id="UP001276854"/>
    </source>
</evidence>
<accession>A0ABU4GEQ3</accession>
<dbReference type="RefSeq" id="WP_318062375.1">
    <property type="nucleotide sequence ID" value="NZ_JAWONS010000011.1"/>
</dbReference>
<feature type="signal peptide" evidence="1">
    <location>
        <begin position="1"/>
        <end position="25"/>
    </location>
</feature>
<feature type="chain" id="PRO_5045175337" evidence="1">
    <location>
        <begin position="26"/>
        <end position="272"/>
    </location>
</feature>
<reference evidence="2 3" key="1">
    <citation type="submission" date="2023-10" db="EMBL/GenBank/DDBJ databases">
        <title>A novel Glycoside Hydrolase 43-Like Enzyme from Clostrdium boliviensis is an Endo-xylanase, and a Candidate for Xylooligosaccharides Production from Different Xylan Substrates.</title>
        <authorList>
            <person name="Alvarez M.T."/>
            <person name="Rocabado-Villegas L.R."/>
            <person name="Salas-Veizaga D.M."/>
            <person name="Linares-Pasten J.A."/>
            <person name="Gudmundsdottir E.E."/>
            <person name="Hreggvidsson G.O."/>
            <person name="Adlercreutz P."/>
            <person name="Nordberg Karlsson E."/>
        </authorList>
    </citation>
    <scope>NUCLEOTIDE SEQUENCE [LARGE SCALE GENOMIC DNA]</scope>
    <source>
        <strain evidence="2 3">E-1</strain>
    </source>
</reference>
<protein>
    <submittedName>
        <fullName evidence="2">Uncharacterized protein</fullName>
    </submittedName>
</protein>
<gene>
    <name evidence="2" type="ORF">RZO55_00675</name>
</gene>
<dbReference type="EMBL" id="JAWONS010000011">
    <property type="protein sequence ID" value="MDW2796100.1"/>
    <property type="molecule type" value="Genomic_DNA"/>
</dbReference>
<comment type="caution">
    <text evidence="2">The sequence shown here is derived from an EMBL/GenBank/DDBJ whole genome shotgun (WGS) entry which is preliminary data.</text>
</comment>
<organism evidence="2 3">
    <name type="scientific">Clostridium boliviensis</name>
    <dbReference type="NCBI Taxonomy" id="318465"/>
    <lineage>
        <taxon>Bacteria</taxon>
        <taxon>Bacillati</taxon>
        <taxon>Bacillota</taxon>
        <taxon>Clostridia</taxon>
        <taxon>Eubacteriales</taxon>
        <taxon>Clostridiaceae</taxon>
        <taxon>Clostridium</taxon>
    </lineage>
</organism>
<name>A0ABU4GEQ3_9CLOT</name>
<proteinExistence type="predicted"/>